<dbReference type="Proteomes" id="UP000051952">
    <property type="component" value="Unassembled WGS sequence"/>
</dbReference>
<gene>
    <name evidence="2" type="ORF">BSAL_32355</name>
</gene>
<dbReference type="VEuPathDB" id="TriTrypDB:BSAL_32355"/>
<dbReference type="AlphaFoldDB" id="A0A0S4JSH8"/>
<accession>A0A0S4JSH8</accession>
<feature type="signal peptide" evidence="1">
    <location>
        <begin position="1"/>
        <end position="23"/>
    </location>
</feature>
<name>A0A0S4JSH8_BODSA</name>
<keyword evidence="1" id="KW-0732">Signal</keyword>
<proteinExistence type="predicted"/>
<protein>
    <submittedName>
        <fullName evidence="2">Membrane-associated protein, putative</fullName>
    </submittedName>
</protein>
<evidence type="ECO:0000313" key="2">
    <source>
        <dbReference type="EMBL" id="CUG91491.1"/>
    </source>
</evidence>
<organism evidence="2 3">
    <name type="scientific">Bodo saltans</name>
    <name type="common">Flagellated protozoan</name>
    <dbReference type="NCBI Taxonomy" id="75058"/>
    <lineage>
        <taxon>Eukaryota</taxon>
        <taxon>Discoba</taxon>
        <taxon>Euglenozoa</taxon>
        <taxon>Kinetoplastea</taxon>
        <taxon>Metakinetoplastina</taxon>
        <taxon>Eubodonida</taxon>
        <taxon>Bodonidae</taxon>
        <taxon>Bodo</taxon>
    </lineage>
</organism>
<feature type="chain" id="PRO_5006622715" evidence="1">
    <location>
        <begin position="24"/>
        <end position="744"/>
    </location>
</feature>
<reference evidence="3" key="1">
    <citation type="submission" date="2015-09" db="EMBL/GenBank/DDBJ databases">
        <authorList>
            <consortium name="Pathogen Informatics"/>
        </authorList>
    </citation>
    <scope>NUCLEOTIDE SEQUENCE [LARGE SCALE GENOMIC DNA]</scope>
    <source>
        <strain evidence="3">Lake Konstanz</strain>
    </source>
</reference>
<dbReference type="EMBL" id="CYKH01001931">
    <property type="protein sequence ID" value="CUG91491.1"/>
    <property type="molecule type" value="Genomic_DNA"/>
</dbReference>
<sequence>MQKCTATVASLVAILLVCQFTVASVLDTGVGEDALDAQISHSYYFESHGRDDIREWRAAILKGGQYLKIDLNFISDESLCRQQQELPAGYNYSMGCFVLVHSFDNVTFWGQPAHTFNTTQNIADWLLDDRNLDVLLLRPIIFQMCLKGKPNLCDGSPAAAQWTALIDAFYTLVQPIVSNASRINNNVQFVFDQLNQADQCILERWRPWNSTWVGEAGTGEDSNNGGNATFQMVNMDLLTASWQHLNNTNWGKFNDGWYAMVAWEPVTQLDCNSFLAYFRTFRYVNPAGVILAYNSDPSMFHVLTASETDRYSHFPFGPEQSLTPVVWFSEEHNKLFTVSLLSTDSAILVLTIHNRQPRGKFSIIATVPIRLAAGDATSLFGGAIASLDGALPNASSVTLLVSGANGVLCPITIAFTQESFTVDSTAAFITTFSPPSGSPISIGFTASDGGNNARLVVTAVVNQTTQLLTANLYEWILTNEVVRLSNVWSGVLATNVVADEGISSAITWDSNWVGIVVTWATNRSVYTAAAQGTYNSSTQVFSLTAIQPLPGSNFPHVKVGVGRTPSIVFASSASGQNDVGPAAKLLLTYGWSFCYNDQFVDDDVITMVAVKICDLRDASYFELNENPVNSYVFTSFFSYFNEVAQYANIDSGAAYNQHRNGFATSCGDAVFHGVFDVGFNATAVLVPKSVENDVDIDNGGYLAISAMTSLTLPTLSQCGEPQLYNGRAILDTFPLFGFYNRSAI</sequence>
<keyword evidence="3" id="KW-1185">Reference proteome</keyword>
<evidence type="ECO:0000256" key="1">
    <source>
        <dbReference type="SAM" id="SignalP"/>
    </source>
</evidence>
<evidence type="ECO:0000313" key="3">
    <source>
        <dbReference type="Proteomes" id="UP000051952"/>
    </source>
</evidence>
<dbReference type="OrthoDB" id="18783at2759"/>